<organism evidence="3 4">
    <name type="scientific">Polaribacter filamentus</name>
    <dbReference type="NCBI Taxonomy" id="53483"/>
    <lineage>
        <taxon>Bacteria</taxon>
        <taxon>Pseudomonadati</taxon>
        <taxon>Bacteroidota</taxon>
        <taxon>Flavobacteriia</taxon>
        <taxon>Flavobacteriales</taxon>
        <taxon>Flavobacteriaceae</taxon>
    </lineage>
</organism>
<dbReference type="Proteomes" id="UP000239522">
    <property type="component" value="Unassembled WGS sequence"/>
</dbReference>
<accession>A0A2S7L1Z2</accession>
<gene>
    <name evidence="3" type="ORF">BST83_00530</name>
</gene>
<dbReference type="EMBL" id="MQUA01000004">
    <property type="protein sequence ID" value="PQB08887.1"/>
    <property type="molecule type" value="Genomic_DNA"/>
</dbReference>
<reference evidence="3 4" key="1">
    <citation type="submission" date="2016-11" db="EMBL/GenBank/DDBJ databases">
        <title>Trade-off between light-utilization and light-protection in marine flavobacteria.</title>
        <authorList>
            <person name="Kumagai Y."/>
        </authorList>
    </citation>
    <scope>NUCLEOTIDE SEQUENCE [LARGE SCALE GENOMIC DNA]</scope>
    <source>
        <strain evidence="3 4">ATCC 700397</strain>
    </source>
</reference>
<keyword evidence="1" id="KW-0732">Signal</keyword>
<evidence type="ECO:0000259" key="2">
    <source>
        <dbReference type="Pfam" id="PF18962"/>
    </source>
</evidence>
<comment type="caution">
    <text evidence="3">The sequence shown here is derived from an EMBL/GenBank/DDBJ whole genome shotgun (WGS) entry which is preliminary data.</text>
</comment>
<dbReference type="InterPro" id="IPR026444">
    <property type="entry name" value="Secre_tail"/>
</dbReference>
<name>A0A2S7L1Z2_9FLAO</name>
<keyword evidence="4" id="KW-1185">Reference proteome</keyword>
<evidence type="ECO:0000256" key="1">
    <source>
        <dbReference type="ARBA" id="ARBA00022729"/>
    </source>
</evidence>
<dbReference type="Pfam" id="PF18962">
    <property type="entry name" value="Por_Secre_tail"/>
    <property type="match status" value="1"/>
</dbReference>
<dbReference type="NCBIfam" id="TIGR04183">
    <property type="entry name" value="Por_Secre_tail"/>
    <property type="match status" value="1"/>
</dbReference>
<dbReference type="AlphaFoldDB" id="A0A2S7L1Z2"/>
<evidence type="ECO:0000313" key="4">
    <source>
        <dbReference type="Proteomes" id="UP000239522"/>
    </source>
</evidence>
<sequence>MFAQTSLITVSSGSSVTISSDSQINVGGVSLAPSFDYTITETELSKSNTAATLGTKESISRVYAFSIPQPNFSGTIEFRYEDTELNGNTGEALAVFSRPDSSVSEWIEHVGSVNATENLVAEVALADVTLGEITAATSGTLTVKPITSVFEILLYPNPVQSHLEIKCEGELKSVLYSVTGAKLFETTAKRIDMNSFPKGVYFINVTKRNNQQTNTFKIIKNNQK</sequence>
<feature type="domain" description="Secretion system C-terminal sorting" evidence="2">
    <location>
        <begin position="154"/>
        <end position="217"/>
    </location>
</feature>
<evidence type="ECO:0000313" key="3">
    <source>
        <dbReference type="EMBL" id="PQB08887.1"/>
    </source>
</evidence>
<protein>
    <recommendedName>
        <fullName evidence="2">Secretion system C-terminal sorting domain-containing protein</fullName>
    </recommendedName>
</protein>
<proteinExistence type="predicted"/>